<comment type="similarity">
    <text evidence="5">Belongs to the major facilitator superfamily. Sugar transporter (TC 2.A.1.1) family.</text>
</comment>
<reference evidence="8" key="2">
    <citation type="submission" date="2025-09" db="UniProtKB">
        <authorList>
            <consortium name="Ensembl"/>
        </authorList>
    </citation>
    <scope>IDENTIFICATION</scope>
</reference>
<dbReference type="GO" id="GO:0016324">
    <property type="term" value="C:apical plasma membrane"/>
    <property type="evidence" value="ECO:0007669"/>
    <property type="project" value="Ensembl"/>
</dbReference>
<name>A0A670Z811_PSETE</name>
<feature type="transmembrane region" description="Helical" evidence="6">
    <location>
        <begin position="427"/>
        <end position="450"/>
    </location>
</feature>
<dbReference type="AlphaFoldDB" id="A0A670Z811"/>
<feature type="domain" description="Major facilitator superfamily (MFS) profile" evidence="7">
    <location>
        <begin position="29"/>
        <end position="481"/>
    </location>
</feature>
<organism evidence="8 9">
    <name type="scientific">Pseudonaja textilis</name>
    <name type="common">Eastern brown snake</name>
    <dbReference type="NCBI Taxonomy" id="8673"/>
    <lineage>
        <taxon>Eukaryota</taxon>
        <taxon>Metazoa</taxon>
        <taxon>Chordata</taxon>
        <taxon>Craniata</taxon>
        <taxon>Vertebrata</taxon>
        <taxon>Euteleostomi</taxon>
        <taxon>Lepidosauria</taxon>
        <taxon>Squamata</taxon>
        <taxon>Bifurcata</taxon>
        <taxon>Unidentata</taxon>
        <taxon>Episquamata</taxon>
        <taxon>Toxicofera</taxon>
        <taxon>Serpentes</taxon>
        <taxon>Colubroidea</taxon>
        <taxon>Elapidae</taxon>
        <taxon>Hydrophiinae</taxon>
        <taxon>Pseudonaja</taxon>
    </lineage>
</organism>
<dbReference type="KEGG" id="ptex:113439771"/>
<accession>A0A670Z811</accession>
<sequence length="515" mass="56688">MDPLARNALMGKKPKQQLTKDVTFTLFLSVFTAVLGFFQYGFCIGVINAPQQIIMMHYAKVLDIETAKNTTGSFLIEEVLKDPTVMMLWSLSVSMFAVGGMISSFTVGWIGEKMPRVRAMLLVNVFAVSGNIFFVVAKSGPSHILVIIGRVLTGLHGGLSSGLAPLYIGEIAPTALRGALGTLNQLAVVIGILISQVLGLDIFFGTSKTWPLLLSLSGGAAVLQIFLLLICPESPRYMYIKCGNVEGAQKNLLKLRGQNYDPTKELEEMEKEKEELSKEKPVSIWQLATTETYRQPFIVAIGVHIAQQFSGINAIFYYSTDIFKKAHVKKPIYATIGVGFVNMVFTVVALFLVEKAGRRILFMAGLLGMMVCTITMTLGLVLQPNIAWMSYVSLVSVFLFVSFFEIGPGPIPWFIVAELFSQGPRPAAVAIAGFSNWVTNFCIGMFFPYLAKLLGAYVFLVFAGLLVLFVLFIYLKVPETKGKSFEEIAEEFRRRSKKVVGGPTEMEYLGANQEA</sequence>
<evidence type="ECO:0000313" key="9">
    <source>
        <dbReference type="Proteomes" id="UP000472273"/>
    </source>
</evidence>
<dbReference type="PROSITE" id="PS00216">
    <property type="entry name" value="SUGAR_TRANSPORT_1"/>
    <property type="match status" value="1"/>
</dbReference>
<feature type="transmembrane region" description="Helical" evidence="6">
    <location>
        <begin position="210"/>
        <end position="231"/>
    </location>
</feature>
<dbReference type="GO" id="GO:0005737">
    <property type="term" value="C:cytoplasm"/>
    <property type="evidence" value="ECO:0007669"/>
    <property type="project" value="Ensembl"/>
</dbReference>
<dbReference type="GO" id="GO:0005353">
    <property type="term" value="F:fructose transmembrane transporter activity"/>
    <property type="evidence" value="ECO:0007669"/>
    <property type="project" value="Ensembl"/>
</dbReference>
<feature type="transmembrane region" description="Helical" evidence="6">
    <location>
        <begin position="388"/>
        <end position="406"/>
    </location>
</feature>
<dbReference type="InterPro" id="IPR005828">
    <property type="entry name" value="MFS_sugar_transport-like"/>
</dbReference>
<keyword evidence="2 6" id="KW-0812">Transmembrane</keyword>
<dbReference type="GO" id="GO:0033300">
    <property type="term" value="F:dehydroascorbic acid transmembrane transporter activity"/>
    <property type="evidence" value="ECO:0007669"/>
    <property type="project" value="Ensembl"/>
</dbReference>
<dbReference type="InterPro" id="IPR005829">
    <property type="entry name" value="Sugar_transporter_CS"/>
</dbReference>
<dbReference type="NCBIfam" id="TIGR00879">
    <property type="entry name" value="SP"/>
    <property type="match status" value="1"/>
</dbReference>
<evidence type="ECO:0000256" key="3">
    <source>
        <dbReference type="ARBA" id="ARBA00022989"/>
    </source>
</evidence>
<dbReference type="FunFam" id="1.20.1250.20:FF:000029">
    <property type="entry name" value="solute carrier family 2, facilitated glucose transporter member 4"/>
    <property type="match status" value="1"/>
</dbReference>
<dbReference type="Pfam" id="PF00083">
    <property type="entry name" value="Sugar_tr"/>
    <property type="match status" value="1"/>
</dbReference>
<dbReference type="GeneID" id="113439771"/>
<dbReference type="GO" id="GO:0035774">
    <property type="term" value="P:positive regulation of insulin secretion involved in cellular response to glucose stimulus"/>
    <property type="evidence" value="ECO:0007669"/>
    <property type="project" value="Ensembl"/>
</dbReference>
<reference evidence="8" key="1">
    <citation type="submission" date="2025-08" db="UniProtKB">
        <authorList>
            <consortium name="Ensembl"/>
        </authorList>
    </citation>
    <scope>IDENTIFICATION</scope>
</reference>
<dbReference type="PANTHER" id="PTHR23503:SF27">
    <property type="entry name" value="SOLUTE CARRIER FAMILY 2, FACILITATED GLUCOSE TRANSPORTER MEMBER 2"/>
    <property type="match status" value="1"/>
</dbReference>
<evidence type="ECO:0000256" key="6">
    <source>
        <dbReference type="SAM" id="Phobius"/>
    </source>
</evidence>
<dbReference type="GO" id="GO:0005911">
    <property type="term" value="C:cell-cell junction"/>
    <property type="evidence" value="ECO:0007669"/>
    <property type="project" value="Ensembl"/>
</dbReference>
<dbReference type="RefSeq" id="XP_026561546.1">
    <property type="nucleotide sequence ID" value="XM_026705761.1"/>
</dbReference>
<dbReference type="Proteomes" id="UP000472273">
    <property type="component" value="Unplaced"/>
</dbReference>
<feature type="transmembrane region" description="Helical" evidence="6">
    <location>
        <begin position="117"/>
        <end position="137"/>
    </location>
</feature>
<dbReference type="PANTHER" id="PTHR23503">
    <property type="entry name" value="SOLUTE CARRIER FAMILY 2"/>
    <property type="match status" value="1"/>
</dbReference>
<feature type="transmembrane region" description="Helical" evidence="6">
    <location>
        <begin position="143"/>
        <end position="168"/>
    </location>
</feature>
<dbReference type="GeneTree" id="ENSGT00940000155708"/>
<dbReference type="OrthoDB" id="4540492at2759"/>
<feature type="transmembrane region" description="Helical" evidence="6">
    <location>
        <begin position="21"/>
        <end position="47"/>
    </location>
</feature>
<evidence type="ECO:0000313" key="8">
    <source>
        <dbReference type="Ensembl" id="ENSPTXP00000019314.1"/>
    </source>
</evidence>
<dbReference type="GO" id="GO:0055056">
    <property type="term" value="F:D-glucose transmembrane transporter activity"/>
    <property type="evidence" value="ECO:0007669"/>
    <property type="project" value="Ensembl"/>
</dbReference>
<evidence type="ECO:0000259" key="7">
    <source>
        <dbReference type="PROSITE" id="PS50850"/>
    </source>
</evidence>
<dbReference type="GO" id="GO:0005903">
    <property type="term" value="C:brush border"/>
    <property type="evidence" value="ECO:0007669"/>
    <property type="project" value="Ensembl"/>
</dbReference>
<dbReference type="CTD" id="6514"/>
<evidence type="ECO:0000256" key="5">
    <source>
        <dbReference type="RuleBase" id="RU003346"/>
    </source>
</evidence>
<comment type="subcellular location">
    <subcellularLocation>
        <location evidence="1">Membrane</location>
        <topology evidence="1">Multi-pass membrane protein</topology>
    </subcellularLocation>
</comment>
<gene>
    <name evidence="8" type="primary">SLC2A2</name>
</gene>
<protein>
    <submittedName>
        <fullName evidence="8">Solute carrier family 2 member 2</fullName>
    </submittedName>
</protein>
<evidence type="ECO:0000256" key="4">
    <source>
        <dbReference type="ARBA" id="ARBA00023136"/>
    </source>
</evidence>
<evidence type="ECO:0000256" key="2">
    <source>
        <dbReference type="ARBA" id="ARBA00022692"/>
    </source>
</evidence>
<keyword evidence="5" id="KW-0813">Transport</keyword>
<dbReference type="InterPro" id="IPR003663">
    <property type="entry name" value="Sugar/inositol_transpt"/>
</dbReference>
<dbReference type="InterPro" id="IPR045263">
    <property type="entry name" value="GLUT"/>
</dbReference>
<feature type="transmembrane region" description="Helical" evidence="6">
    <location>
        <begin position="360"/>
        <end position="382"/>
    </location>
</feature>
<dbReference type="SUPFAM" id="SSF103473">
    <property type="entry name" value="MFS general substrate transporter"/>
    <property type="match status" value="1"/>
</dbReference>
<dbReference type="OMA" id="VMVVFAC"/>
<feature type="transmembrane region" description="Helical" evidence="6">
    <location>
        <begin position="456"/>
        <end position="475"/>
    </location>
</feature>
<dbReference type="InterPro" id="IPR036259">
    <property type="entry name" value="MFS_trans_sf"/>
</dbReference>
<feature type="transmembrane region" description="Helical" evidence="6">
    <location>
        <begin position="180"/>
        <end position="204"/>
    </location>
</feature>
<dbReference type="GO" id="GO:0046323">
    <property type="term" value="P:D-glucose import"/>
    <property type="evidence" value="ECO:0007669"/>
    <property type="project" value="TreeGrafter"/>
</dbReference>
<keyword evidence="3 6" id="KW-1133">Transmembrane helix</keyword>
<feature type="transmembrane region" description="Helical" evidence="6">
    <location>
        <begin position="297"/>
        <end position="320"/>
    </location>
</feature>
<dbReference type="PROSITE" id="PS00217">
    <property type="entry name" value="SUGAR_TRANSPORT_2"/>
    <property type="match status" value="1"/>
</dbReference>
<dbReference type="GO" id="GO:0005354">
    <property type="term" value="F:galactose transmembrane transporter activity"/>
    <property type="evidence" value="ECO:0007669"/>
    <property type="project" value="Ensembl"/>
</dbReference>
<dbReference type="Ensembl" id="ENSPTXT00000019904.1">
    <property type="protein sequence ID" value="ENSPTXP00000019314.1"/>
    <property type="gene ID" value="ENSPTXG00000013345.1"/>
</dbReference>
<dbReference type="InterPro" id="IPR020846">
    <property type="entry name" value="MFS_dom"/>
</dbReference>
<keyword evidence="4 6" id="KW-0472">Membrane</keyword>
<dbReference type="PRINTS" id="PR00171">
    <property type="entry name" value="SUGRTRNSPORT"/>
</dbReference>
<dbReference type="Gene3D" id="1.20.1250.20">
    <property type="entry name" value="MFS general substrate transporter like domains"/>
    <property type="match status" value="1"/>
</dbReference>
<evidence type="ECO:0000256" key="1">
    <source>
        <dbReference type="ARBA" id="ARBA00004141"/>
    </source>
</evidence>
<proteinExistence type="inferred from homology"/>
<dbReference type="PROSITE" id="PS50850">
    <property type="entry name" value="MFS"/>
    <property type="match status" value="1"/>
</dbReference>
<feature type="transmembrane region" description="Helical" evidence="6">
    <location>
        <begin position="332"/>
        <end position="353"/>
    </location>
</feature>
<feature type="transmembrane region" description="Helical" evidence="6">
    <location>
        <begin position="87"/>
        <end position="110"/>
    </location>
</feature>
<keyword evidence="9" id="KW-1185">Reference proteome</keyword>